<evidence type="ECO:0000256" key="1">
    <source>
        <dbReference type="ARBA" id="ARBA00004496"/>
    </source>
</evidence>
<comment type="pathway">
    <text evidence="2">Amino-acid biosynthesis; L-cysteine biosynthesis; L-cysteine from L-serine: step 1/2.</text>
</comment>
<dbReference type="GO" id="GO:0043886">
    <property type="term" value="F:structural constituent of carboxysome shell"/>
    <property type="evidence" value="ECO:0007669"/>
    <property type="project" value="UniProtKB-ARBA"/>
</dbReference>
<dbReference type="NCBIfam" id="TIGR01172">
    <property type="entry name" value="cysE"/>
    <property type="match status" value="1"/>
</dbReference>
<dbReference type="FunFam" id="2.160.10.10:FF:000007">
    <property type="entry name" value="Serine acetyltransferase"/>
    <property type="match status" value="1"/>
</dbReference>
<dbReference type="PATRIC" id="fig|1637645.4.peg.5928"/>
<dbReference type="Gene3D" id="2.160.10.10">
    <property type="entry name" value="Hexapeptide repeat proteins"/>
    <property type="match status" value="1"/>
</dbReference>
<dbReference type="InterPro" id="IPR042122">
    <property type="entry name" value="Ser_AcTrfase_N_sf"/>
</dbReference>
<keyword evidence="6" id="KW-0963">Cytoplasm</keyword>
<keyword evidence="8 13" id="KW-0808">Transferase</keyword>
<keyword evidence="9" id="KW-0677">Repeat</keyword>
<evidence type="ECO:0000256" key="4">
    <source>
        <dbReference type="ARBA" id="ARBA00013266"/>
    </source>
</evidence>
<comment type="caution">
    <text evidence="13">The sequence shown here is derived from an EMBL/GenBank/DDBJ whole genome shotgun (WGS) entry which is preliminary data.</text>
</comment>
<name>A0A0F5YJN6_9CYAN</name>
<keyword evidence="7" id="KW-0028">Amino-acid biosynthesis</keyword>
<dbReference type="InterPro" id="IPR018357">
    <property type="entry name" value="Hexapep_transf_CS"/>
</dbReference>
<dbReference type="InterPro" id="IPR053376">
    <property type="entry name" value="Serine_acetyltransferase"/>
</dbReference>
<dbReference type="InterPro" id="IPR001451">
    <property type="entry name" value="Hexapep"/>
</dbReference>
<evidence type="ECO:0000256" key="2">
    <source>
        <dbReference type="ARBA" id="ARBA00004876"/>
    </source>
</evidence>
<evidence type="ECO:0000256" key="3">
    <source>
        <dbReference type="ARBA" id="ARBA00007274"/>
    </source>
</evidence>
<dbReference type="OrthoDB" id="9801456at2"/>
<dbReference type="SUPFAM" id="SSF51161">
    <property type="entry name" value="Trimeric LpxA-like enzymes"/>
    <property type="match status" value="1"/>
</dbReference>
<evidence type="ECO:0000256" key="11">
    <source>
        <dbReference type="ARBA" id="ARBA00023315"/>
    </source>
</evidence>
<dbReference type="Pfam" id="PF00132">
    <property type="entry name" value="Hexapep"/>
    <property type="match status" value="1"/>
</dbReference>
<dbReference type="GO" id="GO:0009001">
    <property type="term" value="F:serine O-acetyltransferase activity"/>
    <property type="evidence" value="ECO:0007669"/>
    <property type="project" value="UniProtKB-EC"/>
</dbReference>
<reference evidence="13 14" key="1">
    <citation type="submission" date="2015-06" db="EMBL/GenBank/DDBJ databases">
        <title>Draft genome assembly of filamentous brackish cyanobacterium Limnoraphis robusta strain CS-951.</title>
        <authorList>
            <person name="Willis A."/>
            <person name="Parks M."/>
            <person name="Burford M.A."/>
        </authorList>
    </citation>
    <scope>NUCLEOTIDE SEQUENCE [LARGE SCALE GENOMIC DNA]</scope>
    <source>
        <strain evidence="13 14">CS-951</strain>
    </source>
</reference>
<comment type="catalytic activity">
    <reaction evidence="12">
        <text>L-serine + acetyl-CoA = O-acetyl-L-serine + CoA</text>
        <dbReference type="Rhea" id="RHEA:24560"/>
        <dbReference type="ChEBI" id="CHEBI:33384"/>
        <dbReference type="ChEBI" id="CHEBI:57287"/>
        <dbReference type="ChEBI" id="CHEBI:57288"/>
        <dbReference type="ChEBI" id="CHEBI:58340"/>
        <dbReference type="EC" id="2.3.1.30"/>
    </reaction>
</comment>
<keyword evidence="10" id="KW-0198">Cysteine biosynthesis</keyword>
<evidence type="ECO:0000256" key="8">
    <source>
        <dbReference type="ARBA" id="ARBA00022679"/>
    </source>
</evidence>
<dbReference type="PROSITE" id="PS00101">
    <property type="entry name" value="HEXAPEP_TRANSFERASES"/>
    <property type="match status" value="1"/>
</dbReference>
<gene>
    <name evidence="13" type="ORF">WN50_05195</name>
</gene>
<keyword evidence="11" id="KW-0012">Acyltransferase</keyword>
<evidence type="ECO:0000313" key="14">
    <source>
        <dbReference type="Proteomes" id="UP000033607"/>
    </source>
</evidence>
<dbReference type="AlphaFoldDB" id="A0A0F5YJN6"/>
<dbReference type="Proteomes" id="UP000033607">
    <property type="component" value="Unassembled WGS sequence"/>
</dbReference>
<evidence type="ECO:0000256" key="12">
    <source>
        <dbReference type="ARBA" id="ARBA00049486"/>
    </source>
</evidence>
<dbReference type="EC" id="2.3.1.30" evidence="4"/>
<dbReference type="GO" id="GO:0006535">
    <property type="term" value="P:cysteine biosynthetic process from serine"/>
    <property type="evidence" value="ECO:0007669"/>
    <property type="project" value="InterPro"/>
</dbReference>
<dbReference type="InterPro" id="IPR011004">
    <property type="entry name" value="Trimer_LpxA-like_sf"/>
</dbReference>
<evidence type="ECO:0000256" key="9">
    <source>
        <dbReference type="ARBA" id="ARBA00022737"/>
    </source>
</evidence>
<dbReference type="InterPro" id="IPR045304">
    <property type="entry name" value="LbH_SAT"/>
</dbReference>
<comment type="similarity">
    <text evidence="3">Belongs to the transferase hexapeptide repeat family.</text>
</comment>
<accession>A0A0F5YJN6</accession>
<dbReference type="InterPro" id="IPR005881">
    <property type="entry name" value="Ser_O-AcTrfase"/>
</dbReference>
<sequence length="276" mass="29905">MFKSHLADFRIIFERDPAARNWLEVLFCYPGLQALLFHRLAHWLYSLGMPFIPRLISHIARFLTGIEIHPGATIGTGVFIDHGMGVVVGETAIIGDYCLIYQGVTLGGTGKESGKRHPTLGENVVVGAGAKVLGNIQIGNNVRIGAGSVVLRDVPSDCTVVGIPGRVVYRSGVRVDPLEHGSLPDSEAVVIRTLMDRIEALENQVHTLNDQLSRVPTVVLSESSLSLTPQKNLVNDSQESEVDCSSGEICCSLKDKAILEFLDGSGIWHLDKCIKG</sequence>
<dbReference type="GO" id="GO:0031470">
    <property type="term" value="C:carboxysome"/>
    <property type="evidence" value="ECO:0007669"/>
    <property type="project" value="UniProtKB-ARBA"/>
</dbReference>
<organism evidence="13 14">
    <name type="scientific">Limnoraphis robusta CS-951</name>
    <dbReference type="NCBI Taxonomy" id="1637645"/>
    <lineage>
        <taxon>Bacteria</taxon>
        <taxon>Bacillati</taxon>
        <taxon>Cyanobacteriota</taxon>
        <taxon>Cyanophyceae</taxon>
        <taxon>Oscillatoriophycideae</taxon>
        <taxon>Oscillatoriales</taxon>
        <taxon>Sirenicapillariaceae</taxon>
        <taxon>Limnoraphis</taxon>
    </lineage>
</organism>
<dbReference type="EMBL" id="LATL02000301">
    <property type="protein sequence ID" value="KKD39119.1"/>
    <property type="molecule type" value="Genomic_DNA"/>
</dbReference>
<dbReference type="FunFam" id="1.10.3130.10:FF:000003">
    <property type="entry name" value="Serine acetyltransferase"/>
    <property type="match status" value="1"/>
</dbReference>
<evidence type="ECO:0000256" key="6">
    <source>
        <dbReference type="ARBA" id="ARBA00022490"/>
    </source>
</evidence>
<dbReference type="Gene3D" id="1.10.3130.10">
    <property type="entry name" value="serine acetyltransferase, domain 1"/>
    <property type="match status" value="1"/>
</dbReference>
<dbReference type="NCBIfam" id="NF041874">
    <property type="entry name" value="EPS_EpsC"/>
    <property type="match status" value="1"/>
</dbReference>
<dbReference type="RefSeq" id="WP_046277446.1">
    <property type="nucleotide sequence ID" value="NZ_LATL02000301.1"/>
</dbReference>
<proteinExistence type="inferred from homology"/>
<evidence type="ECO:0000313" key="13">
    <source>
        <dbReference type="EMBL" id="KKD39119.1"/>
    </source>
</evidence>
<dbReference type="CDD" id="cd03354">
    <property type="entry name" value="LbH_SAT"/>
    <property type="match status" value="1"/>
</dbReference>
<dbReference type="PANTHER" id="PTHR42811">
    <property type="entry name" value="SERINE ACETYLTRANSFERASE"/>
    <property type="match status" value="1"/>
</dbReference>
<evidence type="ECO:0000256" key="7">
    <source>
        <dbReference type="ARBA" id="ARBA00022605"/>
    </source>
</evidence>
<evidence type="ECO:0000256" key="5">
    <source>
        <dbReference type="ARBA" id="ARBA00018522"/>
    </source>
</evidence>
<comment type="subcellular location">
    <subcellularLocation>
        <location evidence="1">Cytoplasm</location>
    </subcellularLocation>
</comment>
<protein>
    <recommendedName>
        <fullName evidence="5">Serine acetyltransferase</fullName>
        <ecNumber evidence="4">2.3.1.30</ecNumber>
    </recommendedName>
</protein>
<evidence type="ECO:0000256" key="10">
    <source>
        <dbReference type="ARBA" id="ARBA00023192"/>
    </source>
</evidence>
<dbReference type="GO" id="GO:0005737">
    <property type="term" value="C:cytoplasm"/>
    <property type="evidence" value="ECO:0007669"/>
    <property type="project" value="UniProtKB-SubCell"/>
</dbReference>